<dbReference type="Gene3D" id="3.90.1010.10">
    <property type="match status" value="1"/>
</dbReference>
<comment type="similarity">
    <text evidence="1">Belongs to the SufE family.</text>
</comment>
<dbReference type="PANTHER" id="PTHR43597:SF5">
    <property type="entry name" value="SUFE-LIKE PROTEIN 2, CHLOROPLASTIC"/>
    <property type="match status" value="1"/>
</dbReference>
<protein>
    <submittedName>
        <fullName evidence="3">Sulfur acceptor protein =&gt; iron-sulfur cluster assembly SufE</fullName>
    </submittedName>
</protein>
<gene>
    <name evidence="3" type="ORF">MNBD_GAMMA04-382</name>
</gene>
<name>A0A3B0X1M7_9ZZZZ</name>
<dbReference type="Pfam" id="PF02657">
    <property type="entry name" value="SufE"/>
    <property type="match status" value="1"/>
</dbReference>
<reference evidence="3" key="1">
    <citation type="submission" date="2018-06" db="EMBL/GenBank/DDBJ databases">
        <authorList>
            <person name="Zhirakovskaya E."/>
        </authorList>
    </citation>
    <scope>NUCLEOTIDE SEQUENCE</scope>
</reference>
<feature type="domain" description="Fe-S metabolism associated" evidence="2">
    <location>
        <begin position="19"/>
        <end position="137"/>
    </location>
</feature>
<dbReference type="PANTHER" id="PTHR43597">
    <property type="entry name" value="SULFUR ACCEPTOR PROTEIN CSDE"/>
    <property type="match status" value="1"/>
</dbReference>
<organism evidence="3">
    <name type="scientific">hydrothermal vent metagenome</name>
    <dbReference type="NCBI Taxonomy" id="652676"/>
    <lineage>
        <taxon>unclassified sequences</taxon>
        <taxon>metagenomes</taxon>
        <taxon>ecological metagenomes</taxon>
    </lineage>
</organism>
<sequence length="144" mass="16537">MNFTVPTQSIDETKADLVKRFTHFANPKDRYKYLIDMGKQLQNLDESFQTDENRIHGCQSQVWIHIEERDGRLFMQAKSDAAIVSGLIALLLRIYNGRTPEEVATTPLDFLGQIGLLQQLSPNRSTGLYHMIKRIQSEGEKRLS</sequence>
<dbReference type="InterPro" id="IPR003808">
    <property type="entry name" value="Fe-S_metab-assoc_dom"/>
</dbReference>
<dbReference type="SUPFAM" id="SSF82649">
    <property type="entry name" value="SufE/NifU"/>
    <property type="match status" value="1"/>
</dbReference>
<dbReference type="EMBL" id="UOFB01000374">
    <property type="protein sequence ID" value="VAW49724.1"/>
    <property type="molecule type" value="Genomic_DNA"/>
</dbReference>
<accession>A0A3B0X1M7</accession>
<proteinExistence type="inferred from homology"/>
<evidence type="ECO:0000259" key="2">
    <source>
        <dbReference type="Pfam" id="PF02657"/>
    </source>
</evidence>
<dbReference type="AlphaFoldDB" id="A0A3B0X1M7"/>
<evidence type="ECO:0000256" key="1">
    <source>
        <dbReference type="ARBA" id="ARBA00010282"/>
    </source>
</evidence>
<evidence type="ECO:0000313" key="3">
    <source>
        <dbReference type="EMBL" id="VAW49724.1"/>
    </source>
</evidence>